<feature type="region of interest" description="Disordered" evidence="1">
    <location>
        <begin position="659"/>
        <end position="688"/>
    </location>
</feature>
<reference evidence="2" key="1">
    <citation type="submission" date="2022-10" db="EMBL/GenBank/DDBJ databases">
        <authorList>
            <person name="Chen Y."/>
            <person name="Dougan E. K."/>
            <person name="Chan C."/>
            <person name="Rhodes N."/>
            <person name="Thang M."/>
        </authorList>
    </citation>
    <scope>NUCLEOTIDE SEQUENCE</scope>
</reference>
<evidence type="ECO:0000313" key="4">
    <source>
        <dbReference type="Proteomes" id="UP001152797"/>
    </source>
</evidence>
<dbReference type="EMBL" id="CAMXCT020004212">
    <property type="protein sequence ID" value="CAL1161516.1"/>
    <property type="molecule type" value="Genomic_DNA"/>
</dbReference>
<dbReference type="EMBL" id="CAMXCT010004212">
    <property type="protein sequence ID" value="CAI4008141.1"/>
    <property type="molecule type" value="Genomic_DNA"/>
</dbReference>
<protein>
    <submittedName>
        <fullName evidence="2">Uncharacterized protein</fullName>
    </submittedName>
</protein>
<organism evidence="2">
    <name type="scientific">Cladocopium goreaui</name>
    <dbReference type="NCBI Taxonomy" id="2562237"/>
    <lineage>
        <taxon>Eukaryota</taxon>
        <taxon>Sar</taxon>
        <taxon>Alveolata</taxon>
        <taxon>Dinophyceae</taxon>
        <taxon>Suessiales</taxon>
        <taxon>Symbiodiniaceae</taxon>
        <taxon>Cladocopium</taxon>
    </lineage>
</organism>
<comment type="caution">
    <text evidence="2">The sequence shown here is derived from an EMBL/GenBank/DDBJ whole genome shotgun (WGS) entry which is preliminary data.</text>
</comment>
<sequence>MSNTFNMACVKKLLEGQPILQSVPVASKEFHLSPWCFDFSEKAKYGEKGRWPTNLQFKAHFHSFLSNGYEASREPIDVRFAGQSETIEPFSVQFVDGQNKMLIIQAIMALIEQCLANRRAEKVKPSCLDYVLIFREAARIKKVQSPNVSLRDRVWTAVAEYNKTVTTKESNEDAVVVWAKRVMSDYNRKAPKTASSKQKDVFSLACFMCWLSPKMEIQLGKDSPVLERIWEMWELGALDSELRAHIKGNDPNFDLSKLAFYAEATGSVQENHILDAQNAVNNARKSSLQAAWNLFRTSVENDQVVHERYLQAAKTDEARARSSALTSLEKMHSTAWGLVQSFATETVPTWNAASKKGQGFGAGLRRNDSERLIGWCNYVTAGVLSAPKIEFTANSITQMAHANPKTFIAVVMLPNRSGDLRSEKKEEDDDDDQERDPGAADVCHLDDDDEEKEERHGDSAEAVLHEFTYKIKNYFLESERGLRVERSCRGFASEAKLTRVQELKQHLAGSSVVEKMVTSLTDPADNFNIIVDFMGFDGWPAASTVNEVSRGNKWAAGTICHHAHEAAFVGEIINNKIFSMARDGKLRIPGFPNFLDVIEELKKSGRPNGPAKYDVCTPLADGGLVVKSALIDLWTVKNEGYKDEAERLIREHNARYNPRGVKRGAEAPAESDQSEGPGHKRLRVEKSVPMTEESMIEDKLLVKLLASRFFSPSTKYHSPRNDVPFLKLCAVKKGIWWVSKTF</sequence>
<accession>A0A9P1GBN3</accession>
<dbReference type="EMBL" id="CAMXCT030004212">
    <property type="protein sequence ID" value="CAL4795453.1"/>
    <property type="molecule type" value="Genomic_DNA"/>
</dbReference>
<gene>
    <name evidence="2" type="ORF">C1SCF055_LOCUS33611</name>
</gene>
<keyword evidence="4" id="KW-1185">Reference proteome</keyword>
<dbReference type="AlphaFoldDB" id="A0A9P1GBN3"/>
<name>A0A9P1GBN3_9DINO</name>
<evidence type="ECO:0000313" key="2">
    <source>
        <dbReference type="EMBL" id="CAI4008141.1"/>
    </source>
</evidence>
<dbReference type="Proteomes" id="UP001152797">
    <property type="component" value="Unassembled WGS sequence"/>
</dbReference>
<evidence type="ECO:0000256" key="1">
    <source>
        <dbReference type="SAM" id="MobiDB-lite"/>
    </source>
</evidence>
<reference evidence="3" key="2">
    <citation type="submission" date="2024-04" db="EMBL/GenBank/DDBJ databases">
        <authorList>
            <person name="Chen Y."/>
            <person name="Shah S."/>
            <person name="Dougan E. K."/>
            <person name="Thang M."/>
            <person name="Chan C."/>
        </authorList>
    </citation>
    <scope>NUCLEOTIDE SEQUENCE [LARGE SCALE GENOMIC DNA]</scope>
</reference>
<proteinExistence type="predicted"/>
<evidence type="ECO:0000313" key="3">
    <source>
        <dbReference type="EMBL" id="CAL1161516.1"/>
    </source>
</evidence>
<dbReference type="OrthoDB" id="436292at2759"/>
<feature type="region of interest" description="Disordered" evidence="1">
    <location>
        <begin position="418"/>
        <end position="459"/>
    </location>
</feature>